<dbReference type="PANTHER" id="PTHR38831:SF1">
    <property type="entry name" value="TYPE II SECRETION SYSTEM PROTEIN K-RELATED"/>
    <property type="match status" value="1"/>
</dbReference>
<sequence length="350" mass="38928">MSYRHSNRPSPSRSLTGRLRQQGAALVIALLIFAVCAGLMVAMQRQFTIFYQRGSNLFLGEQSQSYLRGAEDLASLALVLDYDQDKQREQPRDDLTEIWAQEATPYPLEEGGWLMGSLEDLQGRFNLNSLSAPARDNASTNRPRFTPSQMQFVRLLQALEENALGEQEAIALTEAIADWLDVDTQARFNGAEDDFYFGRTPAYRSANRPFASVSELRALATMTEPLYQALAPLVTVWPQQPRTLNIHTAPPTLLRTINANDDLTPLTVTEGQALVLKRQEQGFVDVEDLLSDPVFADRALDDVGNLLGTSSGYFLLSAQVEIAGRQARLYSVLQRRSRQVTSLVRASGSL</sequence>
<dbReference type="InterPro" id="IPR045584">
    <property type="entry name" value="Pilin-like"/>
</dbReference>
<dbReference type="PIRSF" id="PIRSF002786">
    <property type="entry name" value="XcpX"/>
    <property type="match status" value="1"/>
</dbReference>
<dbReference type="GO" id="GO:0009306">
    <property type="term" value="P:protein secretion"/>
    <property type="evidence" value="ECO:0007669"/>
    <property type="project" value="InterPro"/>
</dbReference>
<protein>
    <recommendedName>
        <fullName evidence="10">Type II secretion system protein K</fullName>
    </recommendedName>
</protein>
<dbReference type="RefSeq" id="WP_189474473.1">
    <property type="nucleotide sequence ID" value="NZ_BMYM01000001.1"/>
</dbReference>
<evidence type="ECO:0000313" key="14">
    <source>
        <dbReference type="EMBL" id="GHD26252.1"/>
    </source>
</evidence>
<keyword evidence="8 11" id="KW-1133">Transmembrane helix</keyword>
<dbReference type="Pfam" id="PF03934">
    <property type="entry name" value="T2SSK"/>
    <property type="match status" value="1"/>
</dbReference>
<evidence type="ECO:0000256" key="3">
    <source>
        <dbReference type="ARBA" id="ARBA00022448"/>
    </source>
</evidence>
<feature type="transmembrane region" description="Helical" evidence="11">
    <location>
        <begin position="23"/>
        <end position="43"/>
    </location>
</feature>
<evidence type="ECO:0000256" key="4">
    <source>
        <dbReference type="ARBA" id="ARBA00022475"/>
    </source>
</evidence>
<evidence type="ECO:0000259" key="13">
    <source>
        <dbReference type="Pfam" id="PF21687"/>
    </source>
</evidence>
<feature type="domain" description="T2SS protein K first SAM-like" evidence="13">
    <location>
        <begin position="123"/>
        <end position="239"/>
    </location>
</feature>
<evidence type="ECO:0000256" key="5">
    <source>
        <dbReference type="ARBA" id="ARBA00022519"/>
    </source>
</evidence>
<gene>
    <name evidence="14" type="primary">gspK</name>
    <name evidence="14" type="ORF">GCM10007053_02960</name>
</gene>
<keyword evidence="7" id="KW-0653">Protein transport</keyword>
<comment type="subcellular location">
    <subcellularLocation>
        <location evidence="1 10">Cell inner membrane</location>
    </subcellularLocation>
</comment>
<dbReference type="Gene3D" id="3.30.1300.30">
    <property type="entry name" value="GSPII I/J protein-like"/>
    <property type="match status" value="1"/>
</dbReference>
<evidence type="ECO:0000256" key="8">
    <source>
        <dbReference type="ARBA" id="ARBA00022989"/>
    </source>
</evidence>
<dbReference type="InterPro" id="IPR049179">
    <property type="entry name" value="T2SSK_SAM-like_2nd"/>
</dbReference>
<dbReference type="Pfam" id="PF21687">
    <property type="entry name" value="T2SSK_1st"/>
    <property type="match status" value="1"/>
</dbReference>
<dbReference type="SUPFAM" id="SSF158544">
    <property type="entry name" value="GspK insert domain-like"/>
    <property type="match status" value="1"/>
</dbReference>
<feature type="domain" description="T2SS protein K second SAM-like" evidence="12">
    <location>
        <begin position="244"/>
        <end position="303"/>
    </location>
</feature>
<dbReference type="SUPFAM" id="SSF54523">
    <property type="entry name" value="Pili subunits"/>
    <property type="match status" value="1"/>
</dbReference>
<evidence type="ECO:0000256" key="6">
    <source>
        <dbReference type="ARBA" id="ARBA00022692"/>
    </source>
</evidence>
<organism evidence="14 15">
    <name type="scientific">Parahalioglobus pacificus</name>
    <dbReference type="NCBI Taxonomy" id="930806"/>
    <lineage>
        <taxon>Bacteria</taxon>
        <taxon>Pseudomonadati</taxon>
        <taxon>Pseudomonadota</taxon>
        <taxon>Gammaproteobacteria</taxon>
        <taxon>Cellvibrionales</taxon>
        <taxon>Halieaceae</taxon>
        <taxon>Parahalioglobus</taxon>
    </lineage>
</organism>
<keyword evidence="5 10" id="KW-0997">Cell inner membrane</keyword>
<dbReference type="EMBL" id="BMYM01000001">
    <property type="protein sequence ID" value="GHD26252.1"/>
    <property type="molecule type" value="Genomic_DNA"/>
</dbReference>
<accession>A0A919CHK1</accession>
<dbReference type="Gene3D" id="1.10.40.60">
    <property type="entry name" value="EpsJ-like"/>
    <property type="match status" value="2"/>
</dbReference>
<dbReference type="InterPro" id="IPR038072">
    <property type="entry name" value="GspK_central_sf"/>
</dbReference>
<evidence type="ECO:0000259" key="12">
    <source>
        <dbReference type="Pfam" id="PF03934"/>
    </source>
</evidence>
<comment type="caution">
    <text evidence="14">The sequence shown here is derived from an EMBL/GenBank/DDBJ whole genome shotgun (WGS) entry which is preliminary data.</text>
</comment>
<keyword evidence="4 10" id="KW-1003">Cell membrane</keyword>
<keyword evidence="3 10" id="KW-0813">Transport</keyword>
<dbReference type="InterPro" id="IPR005628">
    <property type="entry name" value="GspK"/>
</dbReference>
<evidence type="ECO:0000256" key="2">
    <source>
        <dbReference type="ARBA" id="ARBA00007246"/>
    </source>
</evidence>
<reference evidence="14" key="2">
    <citation type="submission" date="2020-09" db="EMBL/GenBank/DDBJ databases">
        <authorList>
            <person name="Sun Q."/>
            <person name="Kim S."/>
        </authorList>
    </citation>
    <scope>NUCLEOTIDE SEQUENCE</scope>
    <source>
        <strain evidence="14">KCTC 23430</strain>
    </source>
</reference>
<keyword evidence="6 11" id="KW-0812">Transmembrane</keyword>
<keyword evidence="15" id="KW-1185">Reference proteome</keyword>
<dbReference type="InterPro" id="IPR049031">
    <property type="entry name" value="T2SSK_SAM-like_1st"/>
</dbReference>
<evidence type="ECO:0000256" key="10">
    <source>
        <dbReference type="PIRNR" id="PIRNR002786"/>
    </source>
</evidence>
<dbReference type="PANTHER" id="PTHR38831">
    <property type="entry name" value="TYPE II SECRETION SYSTEM PROTEIN K"/>
    <property type="match status" value="1"/>
</dbReference>
<evidence type="ECO:0000256" key="7">
    <source>
        <dbReference type="ARBA" id="ARBA00022927"/>
    </source>
</evidence>
<evidence type="ECO:0000313" key="15">
    <source>
        <dbReference type="Proteomes" id="UP000644693"/>
    </source>
</evidence>
<dbReference type="Proteomes" id="UP000644693">
    <property type="component" value="Unassembled WGS sequence"/>
</dbReference>
<name>A0A919CHK1_9GAMM</name>
<dbReference type="NCBIfam" id="NF037980">
    <property type="entry name" value="T2SS_GspK"/>
    <property type="match status" value="1"/>
</dbReference>
<reference evidence="14" key="1">
    <citation type="journal article" date="2014" name="Int. J. Syst. Evol. Microbiol.">
        <title>Complete genome sequence of Corynebacterium casei LMG S-19264T (=DSM 44701T), isolated from a smear-ripened cheese.</title>
        <authorList>
            <consortium name="US DOE Joint Genome Institute (JGI-PGF)"/>
            <person name="Walter F."/>
            <person name="Albersmeier A."/>
            <person name="Kalinowski J."/>
            <person name="Ruckert C."/>
        </authorList>
    </citation>
    <scope>NUCLEOTIDE SEQUENCE</scope>
    <source>
        <strain evidence="14">KCTC 23430</strain>
    </source>
</reference>
<evidence type="ECO:0000256" key="1">
    <source>
        <dbReference type="ARBA" id="ARBA00004533"/>
    </source>
</evidence>
<keyword evidence="9 10" id="KW-0472">Membrane</keyword>
<evidence type="ECO:0000256" key="9">
    <source>
        <dbReference type="ARBA" id="ARBA00023136"/>
    </source>
</evidence>
<dbReference type="AlphaFoldDB" id="A0A919CHK1"/>
<dbReference type="GO" id="GO:0005886">
    <property type="term" value="C:plasma membrane"/>
    <property type="evidence" value="ECO:0007669"/>
    <property type="project" value="UniProtKB-SubCell"/>
</dbReference>
<evidence type="ECO:0000256" key="11">
    <source>
        <dbReference type="SAM" id="Phobius"/>
    </source>
</evidence>
<comment type="similarity">
    <text evidence="2 10">Belongs to the GSP K family.</text>
</comment>
<proteinExistence type="inferred from homology"/>